<dbReference type="InterPro" id="IPR010499">
    <property type="entry name" value="AraC_E-bd"/>
</dbReference>
<dbReference type="Proteomes" id="UP000503336">
    <property type="component" value="Chromosome"/>
</dbReference>
<dbReference type="AlphaFoldDB" id="A0A7L5BXU4"/>
<organism evidence="6 7">
    <name type="scientific">Pikeienuella piscinae</name>
    <dbReference type="NCBI Taxonomy" id="2748098"/>
    <lineage>
        <taxon>Bacteria</taxon>
        <taxon>Pseudomonadati</taxon>
        <taxon>Pseudomonadota</taxon>
        <taxon>Alphaproteobacteria</taxon>
        <taxon>Rhodobacterales</taxon>
        <taxon>Paracoccaceae</taxon>
        <taxon>Pikeienuella</taxon>
    </lineage>
</organism>
<evidence type="ECO:0000256" key="1">
    <source>
        <dbReference type="ARBA" id="ARBA00023015"/>
    </source>
</evidence>
<feature type="domain" description="HTH araC/xylS-type" evidence="5">
    <location>
        <begin position="15"/>
        <end position="112"/>
    </location>
</feature>
<dbReference type="Pfam" id="PF06445">
    <property type="entry name" value="GyrI-like"/>
    <property type="match status" value="1"/>
</dbReference>
<proteinExistence type="predicted"/>
<evidence type="ECO:0000256" key="4">
    <source>
        <dbReference type="SAM" id="MobiDB-lite"/>
    </source>
</evidence>
<feature type="region of interest" description="Disordered" evidence="4">
    <location>
        <begin position="250"/>
        <end position="269"/>
    </location>
</feature>
<dbReference type="InterPro" id="IPR009057">
    <property type="entry name" value="Homeodomain-like_sf"/>
</dbReference>
<dbReference type="SMART" id="SM00342">
    <property type="entry name" value="HTH_ARAC"/>
    <property type="match status" value="1"/>
</dbReference>
<evidence type="ECO:0000256" key="3">
    <source>
        <dbReference type="ARBA" id="ARBA00023163"/>
    </source>
</evidence>
<dbReference type="PROSITE" id="PS01124">
    <property type="entry name" value="HTH_ARAC_FAMILY_2"/>
    <property type="match status" value="1"/>
</dbReference>
<keyword evidence="2" id="KW-0238">DNA-binding</keyword>
<dbReference type="SUPFAM" id="SSF46689">
    <property type="entry name" value="Homeodomain-like"/>
    <property type="match status" value="2"/>
</dbReference>
<dbReference type="InterPro" id="IPR029442">
    <property type="entry name" value="GyrI-like"/>
</dbReference>
<dbReference type="EMBL" id="CP049056">
    <property type="protein sequence ID" value="QIE54714.1"/>
    <property type="molecule type" value="Genomic_DNA"/>
</dbReference>
<dbReference type="PANTHER" id="PTHR47504">
    <property type="entry name" value="RIGHT ORIGIN-BINDING PROTEIN"/>
    <property type="match status" value="1"/>
</dbReference>
<reference evidence="6 7" key="1">
    <citation type="submission" date="2020-02" db="EMBL/GenBank/DDBJ databases">
        <title>complete genome sequence of Rhodobacteraceae bacterium.</title>
        <authorList>
            <person name="Park J."/>
            <person name="Kim Y.-S."/>
            <person name="Kim K.-H."/>
        </authorList>
    </citation>
    <scope>NUCLEOTIDE SEQUENCE [LARGE SCALE GENOMIC DNA]</scope>
    <source>
        <strain evidence="6 7">RR4-56</strain>
    </source>
</reference>
<evidence type="ECO:0000256" key="2">
    <source>
        <dbReference type="ARBA" id="ARBA00023125"/>
    </source>
</evidence>
<dbReference type="GO" id="GO:0003700">
    <property type="term" value="F:DNA-binding transcription factor activity"/>
    <property type="evidence" value="ECO:0007669"/>
    <property type="project" value="InterPro"/>
</dbReference>
<accession>A0A7L5BXU4</accession>
<dbReference type="InterPro" id="IPR050959">
    <property type="entry name" value="MarA-like"/>
</dbReference>
<name>A0A7L5BXU4_9RHOB</name>
<evidence type="ECO:0000313" key="7">
    <source>
        <dbReference type="Proteomes" id="UP000503336"/>
    </source>
</evidence>
<dbReference type="SUPFAM" id="SSF55136">
    <property type="entry name" value="Probable bacterial effector-binding domain"/>
    <property type="match status" value="1"/>
</dbReference>
<dbReference type="KEGG" id="hdh:G5B40_04205"/>
<dbReference type="Gene3D" id="3.20.80.10">
    <property type="entry name" value="Regulatory factor, effector binding domain"/>
    <property type="match status" value="1"/>
</dbReference>
<protein>
    <submittedName>
        <fullName evidence="6">AraC family transcriptional regulator</fullName>
    </submittedName>
</protein>
<dbReference type="InterPro" id="IPR018062">
    <property type="entry name" value="HTH_AraC-typ_CS"/>
</dbReference>
<gene>
    <name evidence="6" type="ORF">G5B40_04205</name>
</gene>
<dbReference type="Gene3D" id="1.10.10.60">
    <property type="entry name" value="Homeodomain-like"/>
    <property type="match status" value="1"/>
</dbReference>
<dbReference type="SMART" id="SM00871">
    <property type="entry name" value="AraC_E_bind"/>
    <property type="match status" value="1"/>
</dbReference>
<dbReference type="PANTHER" id="PTHR47504:SF5">
    <property type="entry name" value="RIGHT ORIGIN-BINDING PROTEIN"/>
    <property type="match status" value="1"/>
</dbReference>
<sequence>MAARIEKGDAMSMVAKTLWLIETRLAAPPSLDELARVAGVSRFHLSRVFAATVGRPPMAYCRARRLTEAARALDLGLSVTEAGLAAGFESPEGFSRAFREEFGRAPSALRAGGGLAALALTTVHSLKDQTMTTLAPPSMETRGPFAVAGLRASYTEETAGEIPALWGAFAPHLAALDGAEPGVAYGVCIHDPETGAMDYMAAAWLAEGAETPNGLETLRVPGGRYAVFTHEGHISEIRRTTRAIFEDWLPRSGETPAGTPDFERYPPSFDPASGTGPVEIWIPLR</sequence>
<keyword evidence="1" id="KW-0805">Transcription regulation</keyword>
<evidence type="ECO:0000313" key="6">
    <source>
        <dbReference type="EMBL" id="QIE54714.1"/>
    </source>
</evidence>
<dbReference type="PROSITE" id="PS00041">
    <property type="entry name" value="HTH_ARAC_FAMILY_1"/>
    <property type="match status" value="1"/>
</dbReference>
<keyword evidence="3" id="KW-0804">Transcription</keyword>
<dbReference type="InterPro" id="IPR011256">
    <property type="entry name" value="Reg_factor_effector_dom_sf"/>
</dbReference>
<dbReference type="GO" id="GO:0043565">
    <property type="term" value="F:sequence-specific DNA binding"/>
    <property type="evidence" value="ECO:0007669"/>
    <property type="project" value="InterPro"/>
</dbReference>
<dbReference type="Pfam" id="PF12833">
    <property type="entry name" value="HTH_18"/>
    <property type="match status" value="1"/>
</dbReference>
<dbReference type="InterPro" id="IPR018060">
    <property type="entry name" value="HTH_AraC"/>
</dbReference>
<evidence type="ECO:0000259" key="5">
    <source>
        <dbReference type="PROSITE" id="PS01124"/>
    </source>
</evidence>
<dbReference type="RefSeq" id="WP_165095418.1">
    <property type="nucleotide sequence ID" value="NZ_CP049056.1"/>
</dbReference>
<keyword evidence="7" id="KW-1185">Reference proteome</keyword>